<comment type="caution">
    <text evidence="10">The sequence shown here is derived from an EMBL/GenBank/DDBJ whole genome shotgun (WGS) entry which is preliminary data.</text>
</comment>
<dbReference type="EMBL" id="JAWSTH010000015">
    <property type="protein sequence ID" value="MDW5594342.1"/>
    <property type="molecule type" value="Genomic_DNA"/>
</dbReference>
<evidence type="ECO:0000256" key="4">
    <source>
        <dbReference type="ARBA" id="ARBA00022692"/>
    </source>
</evidence>
<feature type="transmembrane region" description="Helical" evidence="7">
    <location>
        <begin position="211"/>
        <end position="234"/>
    </location>
</feature>
<evidence type="ECO:0000256" key="6">
    <source>
        <dbReference type="ARBA" id="ARBA00023136"/>
    </source>
</evidence>
<feature type="transmembrane region" description="Helical" evidence="7">
    <location>
        <begin position="246"/>
        <end position="271"/>
    </location>
</feature>
<evidence type="ECO:0000259" key="9">
    <source>
        <dbReference type="PROSITE" id="PS50885"/>
    </source>
</evidence>
<evidence type="ECO:0000256" key="7">
    <source>
        <dbReference type="SAM" id="Phobius"/>
    </source>
</evidence>
<evidence type="ECO:0000256" key="2">
    <source>
        <dbReference type="ARBA" id="ARBA00005381"/>
    </source>
</evidence>
<proteinExistence type="inferred from homology"/>
<keyword evidence="5 7" id="KW-1133">Transmembrane helix</keyword>
<dbReference type="PANTHER" id="PTHR43081:SF17">
    <property type="entry name" value="BLL5647 PROTEIN"/>
    <property type="match status" value="1"/>
</dbReference>
<evidence type="ECO:0000256" key="1">
    <source>
        <dbReference type="ARBA" id="ARBA00004651"/>
    </source>
</evidence>
<keyword evidence="3" id="KW-1003">Cell membrane</keyword>
<dbReference type="CDD" id="cd06225">
    <property type="entry name" value="HAMP"/>
    <property type="match status" value="1"/>
</dbReference>
<dbReference type="PROSITE" id="PS50125">
    <property type="entry name" value="GUANYLATE_CYCLASE_2"/>
    <property type="match status" value="1"/>
</dbReference>
<dbReference type="Pfam" id="PF00672">
    <property type="entry name" value="HAMP"/>
    <property type="match status" value="1"/>
</dbReference>
<evidence type="ECO:0000313" key="10">
    <source>
        <dbReference type="EMBL" id="MDW5594342.1"/>
    </source>
</evidence>
<accession>A0ABU4HM53</accession>
<feature type="transmembrane region" description="Helical" evidence="7">
    <location>
        <begin position="36"/>
        <end position="61"/>
    </location>
</feature>
<evidence type="ECO:0000313" key="11">
    <source>
        <dbReference type="Proteomes" id="UP001284601"/>
    </source>
</evidence>
<dbReference type="InterPro" id="IPR050697">
    <property type="entry name" value="Adenylyl/Guanylyl_Cyclase_3/4"/>
</dbReference>
<dbReference type="SUPFAM" id="SSF158472">
    <property type="entry name" value="HAMP domain-like"/>
    <property type="match status" value="1"/>
</dbReference>
<comment type="similarity">
    <text evidence="2">Belongs to the adenylyl cyclase class-3 family.</text>
</comment>
<feature type="transmembrane region" description="Helical" evidence="7">
    <location>
        <begin position="73"/>
        <end position="95"/>
    </location>
</feature>
<keyword evidence="6 7" id="KW-0472">Membrane</keyword>
<dbReference type="SUPFAM" id="SSF55073">
    <property type="entry name" value="Nucleotide cyclase"/>
    <property type="match status" value="1"/>
</dbReference>
<dbReference type="PROSITE" id="PS50885">
    <property type="entry name" value="HAMP"/>
    <property type="match status" value="1"/>
</dbReference>
<protein>
    <submittedName>
        <fullName evidence="10">Adenylate/guanylate cyclase domain-containing protein</fullName>
    </submittedName>
</protein>
<feature type="domain" description="Guanylate cyclase" evidence="8">
    <location>
        <begin position="352"/>
        <end position="475"/>
    </location>
</feature>
<dbReference type="Pfam" id="PF00211">
    <property type="entry name" value="Guanylate_cyc"/>
    <property type="match status" value="1"/>
</dbReference>
<keyword evidence="4 7" id="KW-0812">Transmembrane</keyword>
<evidence type="ECO:0000256" key="3">
    <source>
        <dbReference type="ARBA" id="ARBA00022475"/>
    </source>
</evidence>
<dbReference type="Proteomes" id="UP001284601">
    <property type="component" value="Unassembled WGS sequence"/>
</dbReference>
<dbReference type="InterPro" id="IPR003660">
    <property type="entry name" value="HAMP_dom"/>
</dbReference>
<dbReference type="SMART" id="SM00044">
    <property type="entry name" value="CYCc"/>
    <property type="match status" value="1"/>
</dbReference>
<evidence type="ECO:0000256" key="5">
    <source>
        <dbReference type="ARBA" id="ARBA00022989"/>
    </source>
</evidence>
<dbReference type="InterPro" id="IPR029787">
    <property type="entry name" value="Nucleotide_cyclase"/>
</dbReference>
<reference evidence="11" key="1">
    <citation type="submission" date="2023-07" db="EMBL/GenBank/DDBJ databases">
        <title>Conexibacter stalactiti sp. nov., isolated from stalactites in a lava cave and emended description of the genus Conexibacter.</title>
        <authorList>
            <person name="Lee S.D."/>
        </authorList>
    </citation>
    <scope>NUCLEOTIDE SEQUENCE [LARGE SCALE GENOMIC DNA]</scope>
    <source>
        <strain evidence="11">KCTC 39840</strain>
    </source>
</reference>
<feature type="transmembrane region" description="Helical" evidence="7">
    <location>
        <begin position="132"/>
        <end position="155"/>
    </location>
</feature>
<dbReference type="CDD" id="cd07302">
    <property type="entry name" value="CHD"/>
    <property type="match status" value="1"/>
</dbReference>
<gene>
    <name evidence="10" type="ORF">R7226_08345</name>
</gene>
<dbReference type="SMART" id="SM00304">
    <property type="entry name" value="HAMP"/>
    <property type="match status" value="1"/>
</dbReference>
<evidence type="ECO:0000259" key="8">
    <source>
        <dbReference type="PROSITE" id="PS50125"/>
    </source>
</evidence>
<dbReference type="InterPro" id="IPR001054">
    <property type="entry name" value="A/G_cyclase"/>
</dbReference>
<comment type="subcellular location">
    <subcellularLocation>
        <location evidence="1">Cell membrane</location>
        <topology evidence="1">Multi-pass membrane protein</topology>
    </subcellularLocation>
</comment>
<dbReference type="RefSeq" id="WP_318596613.1">
    <property type="nucleotide sequence ID" value="NZ_JAWSTH010000015.1"/>
</dbReference>
<dbReference type="Gene3D" id="6.10.340.10">
    <property type="match status" value="1"/>
</dbReference>
<keyword evidence="11" id="KW-1185">Reference proteome</keyword>
<sequence length="529" mass="55914">MVAQRVRAISERLVAHPWLLGSPDLSGATIGRRARWLTTLAIVLANAIGTLVVIAFALLALPKPDEVEGDGSVIALNLGLAGVYIVIAFVVGATWGRRTVEGGRDGTGGWLLAEERPSARQQRRVLRAPLRIMRVAAVLWTAAALAFGFLDGIFFHPLLGLGVGLTVLLGGLTTSSFAYFLAELALRPVAARALVHDLPDRSGAPGVATRWLLAWTLGSAVPLVGLVLIGIVAFTNVDITVTTLAIAIVVLGPIALVFGAFVSLLAVYATVNPIGGLRQALRRVEEGDYAVALRVYDGSEVGELQAGFNAMTSGLRERERMRDLFGRQVGEAVARQALEQDVTLGGELRDVAVLFVDLVGSTALAARLPPQEVVALLNGFFAEVVDVVERHGGWINKFQGDAALAIFGAPGELDGKEERALRAARELRERLRTGTELDFGVGVAAGEAVAGHVGAERRFEYTVIGDPVNEAARLSDLAKRDAGRVLASGVALARAGEAEARSWRLEGEAQLRGRSEPTQLALPVEAAAG</sequence>
<organism evidence="10 11">
    <name type="scientific">Conexibacter stalactiti</name>
    <dbReference type="NCBI Taxonomy" id="1940611"/>
    <lineage>
        <taxon>Bacteria</taxon>
        <taxon>Bacillati</taxon>
        <taxon>Actinomycetota</taxon>
        <taxon>Thermoleophilia</taxon>
        <taxon>Solirubrobacterales</taxon>
        <taxon>Conexibacteraceae</taxon>
        <taxon>Conexibacter</taxon>
    </lineage>
</organism>
<feature type="transmembrane region" description="Helical" evidence="7">
    <location>
        <begin position="161"/>
        <end position="182"/>
    </location>
</feature>
<dbReference type="PANTHER" id="PTHR43081">
    <property type="entry name" value="ADENYLATE CYCLASE, TERMINAL-DIFFERENTIATION SPECIFIC-RELATED"/>
    <property type="match status" value="1"/>
</dbReference>
<feature type="domain" description="HAMP" evidence="9">
    <location>
        <begin position="268"/>
        <end position="320"/>
    </location>
</feature>
<dbReference type="Gene3D" id="3.30.70.1230">
    <property type="entry name" value="Nucleotide cyclase"/>
    <property type="match status" value="1"/>
</dbReference>
<name>A0ABU4HM53_9ACTN</name>